<comment type="caution">
    <text evidence="1">The sequence shown here is derived from an EMBL/GenBank/DDBJ whole genome shotgun (WGS) entry which is preliminary data.</text>
</comment>
<evidence type="ECO:0000313" key="2">
    <source>
        <dbReference type="Proteomes" id="UP000586305"/>
    </source>
</evidence>
<gene>
    <name evidence="1" type="ORF">HG263_02950</name>
</gene>
<dbReference type="Proteomes" id="UP000586305">
    <property type="component" value="Unassembled WGS sequence"/>
</dbReference>
<organism evidence="1 2">
    <name type="scientific">Pseudoalteromonas caenipelagi</name>
    <dbReference type="NCBI Taxonomy" id="2726988"/>
    <lineage>
        <taxon>Bacteria</taxon>
        <taxon>Pseudomonadati</taxon>
        <taxon>Pseudomonadota</taxon>
        <taxon>Gammaproteobacteria</taxon>
        <taxon>Alteromonadales</taxon>
        <taxon>Pseudoalteromonadaceae</taxon>
        <taxon>Pseudoalteromonas</taxon>
    </lineage>
</organism>
<protein>
    <submittedName>
        <fullName evidence="1">Uncharacterized protein</fullName>
    </submittedName>
</protein>
<dbReference type="EMBL" id="JABBPG010000001">
    <property type="protein sequence ID" value="NOU49506.1"/>
    <property type="molecule type" value="Genomic_DNA"/>
</dbReference>
<reference evidence="1 2" key="1">
    <citation type="submission" date="2020-04" db="EMBL/GenBank/DDBJ databases">
        <title>Pseudoalteromonas caenipelagi sp. nov., isolated from a tidal flat.</title>
        <authorList>
            <person name="Park S."/>
            <person name="Yoon J.-H."/>
        </authorList>
    </citation>
    <scope>NUCLEOTIDE SEQUENCE [LARGE SCALE GENOMIC DNA]</scope>
    <source>
        <strain evidence="1 2">JBTF-M23</strain>
    </source>
</reference>
<evidence type="ECO:0000313" key="1">
    <source>
        <dbReference type="EMBL" id="NOU49506.1"/>
    </source>
</evidence>
<keyword evidence="2" id="KW-1185">Reference proteome</keyword>
<accession>A0A849V8G4</accession>
<sequence length="322" mass="36287">MTVLTDKIASNNFVNGEFPNAASQLLPWPESTFRNPLSSLDVALDMAIPNEHDLNGGYLVISATNITYFNSDNIAQWTWNVRDYLSSYRFYYTDLDDFKFPNLIYNKNGVSYLITALHENGNSHFRLLRVNLNDRTYVLSSDTLSVVQISLGILENNTLFCTHEFATYSIDFDTMKFQSRLYTNYIGPLSHSRNNNSPVYLEGVSLFNGSVTLGPSFVGSSGGDARFSYDVCSIPFSVNRNFNTTNGESSKCIVRTTHNLSFNSFSGPLVQISKDLFMSIGSKKRYSIWSVTDNRRIYFTRSALECWASDCIYAFSGARLGV</sequence>
<proteinExistence type="predicted"/>
<name>A0A849V8G4_9GAMM</name>
<dbReference type="AlphaFoldDB" id="A0A849V8G4"/>
<dbReference type="RefSeq" id="WP_171624574.1">
    <property type="nucleotide sequence ID" value="NZ_JABBPG010000001.1"/>
</dbReference>